<dbReference type="SUPFAM" id="SSF46785">
    <property type="entry name" value="Winged helix' DNA-binding domain"/>
    <property type="match status" value="1"/>
</dbReference>
<keyword evidence="2" id="KW-1185">Reference proteome</keyword>
<proteinExistence type="predicted"/>
<accession>A0A0E3GQ69</accession>
<dbReference type="HOGENOM" id="CLU_3182012_0_0_9"/>
<dbReference type="AlphaFoldDB" id="A0A0E3GQ69"/>
<reference evidence="1 2" key="1">
    <citation type="journal article" date="2015" name="J. Biotechnol.">
        <title>Complete genome sequence of a malodorant-producing acetogen, Clostridium scatologenes ATCC 25775(T).</title>
        <authorList>
            <person name="Zhu Z."/>
            <person name="Guo T."/>
            <person name="Zheng H."/>
            <person name="Song T."/>
            <person name="Ouyang P."/>
            <person name="Xie J."/>
        </authorList>
    </citation>
    <scope>NUCLEOTIDE SEQUENCE [LARGE SCALE GENOMIC DNA]</scope>
    <source>
        <strain evidence="1 2">ATCC 25775</strain>
    </source>
</reference>
<protein>
    <submittedName>
        <fullName evidence="1">Uncharacterized protein</fullName>
    </submittedName>
</protein>
<dbReference type="InterPro" id="IPR036390">
    <property type="entry name" value="WH_DNA-bd_sf"/>
</dbReference>
<dbReference type="KEGG" id="csq:CSCA_0926"/>
<name>A0A0E3GQ69_CLOSL</name>
<dbReference type="EMBL" id="CP009933">
    <property type="protein sequence ID" value="AKA68051.1"/>
    <property type="molecule type" value="Genomic_DNA"/>
</dbReference>
<evidence type="ECO:0000313" key="1">
    <source>
        <dbReference type="EMBL" id="AKA68051.1"/>
    </source>
</evidence>
<dbReference type="Proteomes" id="UP000033115">
    <property type="component" value="Chromosome"/>
</dbReference>
<evidence type="ECO:0000313" key="2">
    <source>
        <dbReference type="Proteomes" id="UP000033115"/>
    </source>
</evidence>
<sequence length="49" mass="5807">MLIGLLNLLKKPEKYSLKEMAEFFKTDISAIKVELKYLEQKGYIKGWKE</sequence>
<dbReference type="RefSeq" id="WP_169748476.1">
    <property type="nucleotide sequence ID" value="NZ_CP009933.1"/>
</dbReference>
<organism evidence="1 2">
    <name type="scientific">Clostridium scatologenes</name>
    <dbReference type="NCBI Taxonomy" id="1548"/>
    <lineage>
        <taxon>Bacteria</taxon>
        <taxon>Bacillati</taxon>
        <taxon>Bacillota</taxon>
        <taxon>Clostridia</taxon>
        <taxon>Eubacteriales</taxon>
        <taxon>Clostridiaceae</taxon>
        <taxon>Clostridium</taxon>
    </lineage>
</organism>
<gene>
    <name evidence="1" type="ORF">CSCA_0926</name>
</gene>